<feature type="compositionally biased region" description="Low complexity" evidence="2">
    <location>
        <begin position="601"/>
        <end position="610"/>
    </location>
</feature>
<evidence type="ECO:0000313" key="4">
    <source>
        <dbReference type="Proteomes" id="UP000054422"/>
    </source>
</evidence>
<proteinExistence type="predicted"/>
<reference evidence="3 4" key="1">
    <citation type="submission" date="2014-05" db="EMBL/GenBank/DDBJ databases">
        <authorList>
            <person name="Rizzardi K."/>
            <person name="Winiecka-Krusnell J."/>
            <person name="Ramliden M."/>
            <person name="Alm E."/>
            <person name="Andersson S."/>
            <person name="Byfors S."/>
        </authorList>
    </citation>
    <scope>NUCLEOTIDE SEQUENCE [LARGE SCALE GENOMIC DNA]</scope>
    <source>
        <strain evidence="3 4">LEGN</strain>
    </source>
</reference>
<feature type="compositionally biased region" description="Polar residues" evidence="2">
    <location>
        <begin position="699"/>
        <end position="716"/>
    </location>
</feature>
<feature type="compositionally biased region" description="Low complexity" evidence="2">
    <location>
        <begin position="792"/>
        <end position="803"/>
    </location>
</feature>
<feature type="coiled-coil region" evidence="1">
    <location>
        <begin position="52"/>
        <end position="103"/>
    </location>
</feature>
<dbReference type="RefSeq" id="WP_035886669.1">
    <property type="nucleotide sequence ID" value="NZ_JNCF01000002.1"/>
</dbReference>
<evidence type="ECO:0008006" key="5">
    <source>
        <dbReference type="Google" id="ProtNLM"/>
    </source>
</evidence>
<feature type="region of interest" description="Disordered" evidence="2">
    <location>
        <begin position="778"/>
        <end position="810"/>
    </location>
</feature>
<organism evidence="3 4">
    <name type="scientific">Legionella norrlandica</name>
    <dbReference type="NCBI Taxonomy" id="1498499"/>
    <lineage>
        <taxon>Bacteria</taxon>
        <taxon>Pseudomonadati</taxon>
        <taxon>Pseudomonadota</taxon>
        <taxon>Gammaproteobacteria</taxon>
        <taxon>Legionellales</taxon>
        <taxon>Legionellaceae</taxon>
        <taxon>Legionella</taxon>
    </lineage>
</organism>
<feature type="region of interest" description="Disordered" evidence="2">
    <location>
        <begin position="690"/>
        <end position="721"/>
    </location>
</feature>
<keyword evidence="1" id="KW-0175">Coiled coil</keyword>
<feature type="coiled-coil region" evidence="1">
    <location>
        <begin position="229"/>
        <end position="297"/>
    </location>
</feature>
<comment type="caution">
    <text evidence="3">The sequence shown here is derived from an EMBL/GenBank/DDBJ whole genome shotgun (WGS) entry which is preliminary data.</text>
</comment>
<evidence type="ECO:0000313" key="3">
    <source>
        <dbReference type="EMBL" id="KGP64339.1"/>
    </source>
</evidence>
<feature type="region of interest" description="Disordered" evidence="2">
    <location>
        <begin position="601"/>
        <end position="630"/>
    </location>
</feature>
<feature type="region of interest" description="Disordered" evidence="2">
    <location>
        <begin position="643"/>
        <end position="677"/>
    </location>
</feature>
<dbReference type="OrthoDB" id="5648418at2"/>
<name>A0A0A2SY41_9GAMM</name>
<dbReference type="AlphaFoldDB" id="A0A0A2SY41"/>
<accession>A0A0A2SY41</accession>
<sequence length="1049" mass="119639">MKEVILHLMNEISTLTPPINLLNLKQLFSSTPLTENGIPQELKSQFALLLSLKQQIEEHSSLTAELEKHKEKKQNIETLMKKSSDLQKEISELTKAIEQSTSEIAPLYKEIEQGVNESLPKRNLSIPSYDLPKYGEKQKGVVSEYYDYLSRTIETIDTQRAKFKLVLLKSQFDTIKKELSELDIQCPEENDGDRLQEILSVVETETKKLTRITEKWDDLQRRFAQQLSASDITQKETELKKQIEELDLELKRIEDEVTTYVLAKNLKEDLTKQFLERQNTSELIQEYENKIDGLLSNLNPSAWVSWYSNPKYNEEQQILKDSVQFLKLLDRQKELTIKHSEFIKQQGLLSKALPESPINEDVIQAPKQLVADAITLINSIPTYSLSTELSAESSPADFYLSLLSNMPQVTEQREKKARAFEKLQEICSLSKEIAQLNEHKFINEQLPTLQEAEKANESEADDDRQKGYLKKQIDLCQSYLEATKQIDLLLRKQGQTTNEIKTLIEQLRLPSNQPLKIEELDSIQNKLSNIENQIQFLVTELNQLLPPKIGKEVDTGPSVEAQQNRVIVEEIPATMLIQPPLKTLTPEMEIVQREEVIQKPLSPKDSLLPPQNGSDLSLEPSAPSISTNPLKAPTEQLEENIPHEIAPDSTRDGINKNTPLQGESLPTRPTPTENVSLVDRTSTQLKEITSEKPYKDSSTKVSSEPGNQQIFNTPIPQNVKPLDIHKSSESEEDFMITLLDEVKNPIEINPINTPSEEGLPIGGVVEQPSTLLIDHLSKKAPTSGNANPQIFSSSSHPSRNPNSDPVSSLSPSQIYEKKLDILHSQITECLKQHSEEIQLWYKNVYESITASSLFDTLVLKALQLLKDILFELQAKKNDLSVIQAYMRLCLDPKQDLNKLLVLKPALPIIEKELADIELELNNWPVELQKFQLQYLKLKTEYPIEAELFLQAAHSLVSIKLSIEQSGSKEANQEQIPLITKDPRYDPLKRHRGLIKIWECLEDFFRMLIGKLKGQEEYEYTKRPCFFNTRSSKLLEEAESMTHSMLSVNN</sequence>
<dbReference type="Proteomes" id="UP000054422">
    <property type="component" value="Unassembled WGS sequence"/>
</dbReference>
<keyword evidence="4" id="KW-1185">Reference proteome</keyword>
<feature type="compositionally biased region" description="Basic and acidic residues" evidence="2">
    <location>
        <begin position="643"/>
        <end position="654"/>
    </location>
</feature>
<gene>
    <name evidence="3" type="ORF">EP47_00390</name>
</gene>
<feature type="compositionally biased region" description="Polar residues" evidence="2">
    <location>
        <begin position="780"/>
        <end position="791"/>
    </location>
</feature>
<evidence type="ECO:0000256" key="2">
    <source>
        <dbReference type="SAM" id="MobiDB-lite"/>
    </source>
</evidence>
<evidence type="ECO:0000256" key="1">
    <source>
        <dbReference type="SAM" id="Coils"/>
    </source>
</evidence>
<dbReference type="EMBL" id="JNCF01000002">
    <property type="protein sequence ID" value="KGP64339.1"/>
    <property type="molecule type" value="Genomic_DNA"/>
</dbReference>
<protein>
    <recommendedName>
        <fullName evidence="5">Interaptin</fullName>
    </recommendedName>
</protein>